<proteinExistence type="predicted"/>
<dbReference type="Proteomes" id="UP001231518">
    <property type="component" value="Chromosome 1"/>
</dbReference>
<reference evidence="1" key="1">
    <citation type="submission" date="2023-03" db="EMBL/GenBank/DDBJ databases">
        <title>Chromosome-level genomes of two armyworms, Mythimna separata and Mythimna loreyi, provide insights into the biosynthesis and reception of sex pheromones.</title>
        <authorList>
            <person name="Zhao H."/>
        </authorList>
    </citation>
    <scope>NUCLEOTIDE SEQUENCE</scope>
    <source>
        <strain evidence="1">BeijingLab</strain>
        <tissue evidence="1">Pupa</tissue>
    </source>
</reference>
<evidence type="ECO:0000313" key="1">
    <source>
        <dbReference type="EMBL" id="KAJ8737028.1"/>
    </source>
</evidence>
<sequence>MHHTACPPVRWRLLTSIKQTHSGALCHGNEDAEVDERRNPIRSHTHLIHPGSVGVRDVGKKLQECRLRWYGHIMRRPMEYVGRRHMNMAVLGARFRGRPRKRWLDVVKSDMRANGLTKKDVEDRAKWRKVSQKADLRPGGRRYISKNQLDR</sequence>
<comment type="caution">
    <text evidence="1">The sequence shown here is derived from an EMBL/GenBank/DDBJ whole genome shotgun (WGS) entry which is preliminary data.</text>
</comment>
<accession>A0AAD7Z1C2</accession>
<evidence type="ECO:0000313" key="2">
    <source>
        <dbReference type="Proteomes" id="UP001231518"/>
    </source>
</evidence>
<dbReference type="AlphaFoldDB" id="A0AAD7Z1C2"/>
<organism evidence="1 2">
    <name type="scientific">Mythimna separata</name>
    <name type="common">Oriental armyworm</name>
    <name type="synonym">Pseudaletia separata</name>
    <dbReference type="NCBI Taxonomy" id="271217"/>
    <lineage>
        <taxon>Eukaryota</taxon>
        <taxon>Metazoa</taxon>
        <taxon>Ecdysozoa</taxon>
        <taxon>Arthropoda</taxon>
        <taxon>Hexapoda</taxon>
        <taxon>Insecta</taxon>
        <taxon>Pterygota</taxon>
        <taxon>Neoptera</taxon>
        <taxon>Endopterygota</taxon>
        <taxon>Lepidoptera</taxon>
        <taxon>Glossata</taxon>
        <taxon>Ditrysia</taxon>
        <taxon>Noctuoidea</taxon>
        <taxon>Noctuidae</taxon>
        <taxon>Noctuinae</taxon>
        <taxon>Hadenini</taxon>
        <taxon>Mythimna</taxon>
    </lineage>
</organism>
<dbReference type="PANTHER" id="PTHR46238">
    <property type="entry name" value="REVERSE TRANSCRIPTASE DOMAIN-CONTAINING PROTEIN"/>
    <property type="match status" value="1"/>
</dbReference>
<dbReference type="EMBL" id="JARGEI010000001">
    <property type="protein sequence ID" value="KAJ8737028.1"/>
    <property type="molecule type" value="Genomic_DNA"/>
</dbReference>
<keyword evidence="2" id="KW-1185">Reference proteome</keyword>
<name>A0AAD7Z1C2_MYTSE</name>
<protein>
    <submittedName>
        <fullName evidence="1">Uncharacterized protein</fullName>
    </submittedName>
</protein>
<dbReference type="PANTHER" id="PTHR46238:SF8">
    <property type="entry name" value="ENDONUCLEASE_EXONUCLEASE_PHOSPHATASE DOMAIN-CONTAINING PROTEIN"/>
    <property type="match status" value="1"/>
</dbReference>
<gene>
    <name evidence="1" type="ORF">PYW07_000299</name>
</gene>